<feature type="region of interest" description="Disordered" evidence="1">
    <location>
        <begin position="280"/>
        <end position="301"/>
    </location>
</feature>
<dbReference type="EMBL" id="QGML01001005">
    <property type="protein sequence ID" value="TVY90036.1"/>
    <property type="molecule type" value="Genomic_DNA"/>
</dbReference>
<keyword evidence="3" id="KW-1185">Reference proteome</keyword>
<feature type="compositionally biased region" description="Low complexity" evidence="1">
    <location>
        <begin position="626"/>
        <end position="637"/>
    </location>
</feature>
<feature type="compositionally biased region" description="Low complexity" evidence="1">
    <location>
        <begin position="45"/>
        <end position="54"/>
    </location>
</feature>
<feature type="region of interest" description="Disordered" evidence="1">
    <location>
        <begin position="1"/>
        <end position="188"/>
    </location>
</feature>
<feature type="compositionally biased region" description="Acidic residues" evidence="1">
    <location>
        <begin position="475"/>
        <end position="488"/>
    </location>
</feature>
<sequence>MFSYLRPHKRGSTPSSPAEPPHSSFEPPLRPDDHGHPQRWQDAASPESTTTTSPPFLPPIQRVSTAGHEQELLGDPRLRAYERDPRTHNWDTFQGNTRSRDTFTHSNHQRLPFGGQQRPESAGNEAPSNYTASQYGRAPTGMNHEFISNQKSPESTHNFVTSADIQERGRETGRRPTGARLPTPPPTAANTISRFEPAQQKSGKTRLNLLNPMSLLARRRTSNIVPHLSAEALAADRARNTQNFDPRIKGTVVHDFSAPRGPRRNYSYNDVRAEEVGISKQRGSNSQYTDTEDNAISPWSGGNHTPVFTENFEEEQYPAAGPHVRKASDLTDLPLPMPPYANGASRPIEPNTTSNSNEAPQKQVQTQIQTSSRNSVPPSRAPPAPPIPDAPVEPRRISIDPAATPPKSSLSAKKGRPRNVSEVSAKDAAIPKHMKSTSSRFSFDMIGAAEQERLLEDRHRQRALEKKAEDHDGDGGEDFDDDFDYDAMMDDDGLEERIPGVNADLEDDMDEYEEPIPEINYDIEEEPEEPIPMINADVDEEFEEPTPENNADMEEVLQEPFLRRTAEGLPEDNDHLGGFTFQQSLAPPLSPHSPGMVETPRDGNGEIIGFAMTKNSPQIPGTLNQVSSMSPVSSASDDVAVADDKVHGLGLQGLDNPKEENELISPVLELASDFPEASGIDDDDLYFDDGIITGPGNVGDAVEFDESVFDNIDTDEYGRPLKPFSTLPTLYAPPTLAPDTSPPLKKIDENSAVDDITEFISPALPPAGGLAPQPSVSERVKPQQSVASLPTHGLTENSLAAYQSALSAAAFAAAASGKFRRDSAVTNPTPSEQDDSHPGLVTDSSQTSHYEPFSPSYELEDDFDYDDVLAEDDIIAAANAEALANDCDGFYGQEFGFYSAPAAQEAEYANGGYFGPRGVEGINRSQSGRVVSREPNLTPITERSEYSNRNSFMSLNMHGPGSVTSPGLAQLAGMMSSPEFDAGGDMSLNALLKLRRGAWGGSQASLHSSNGSPMSAGGPDDTSPSGTHPLWAQGGAVGNSSSGHRRKNSAFSLASDAEDSPPGSPTLTMSIPTPAEDAAGKENFRKHKHSGSTESISYLKEEDPVTGERWILERRRTCEDGGMEVLGREVVKGGRI</sequence>
<feature type="region of interest" description="Disordered" evidence="1">
    <location>
        <begin position="820"/>
        <end position="857"/>
    </location>
</feature>
<feature type="compositionally biased region" description="Polar residues" evidence="1">
    <location>
        <begin position="613"/>
        <end position="625"/>
    </location>
</feature>
<evidence type="ECO:0000313" key="2">
    <source>
        <dbReference type="EMBL" id="TVY90036.1"/>
    </source>
</evidence>
<protein>
    <submittedName>
        <fullName evidence="2">Uncharacterized protein</fullName>
    </submittedName>
</protein>
<accession>A0A559MAP6</accession>
<feature type="compositionally biased region" description="Basic and acidic residues" evidence="1">
    <location>
        <begin position="68"/>
        <end position="89"/>
    </location>
</feature>
<feature type="compositionally biased region" description="Polar residues" evidence="1">
    <location>
        <begin position="1002"/>
        <end position="1013"/>
    </location>
</feature>
<feature type="region of interest" description="Disordered" evidence="1">
    <location>
        <begin position="456"/>
        <end position="488"/>
    </location>
</feature>
<feature type="compositionally biased region" description="Polar residues" evidence="1">
    <location>
        <begin position="350"/>
        <end position="370"/>
    </location>
</feature>
<evidence type="ECO:0000256" key="1">
    <source>
        <dbReference type="SAM" id="MobiDB-lite"/>
    </source>
</evidence>
<name>A0A559MAP6_9HELO</name>
<reference evidence="2 3" key="1">
    <citation type="submission" date="2018-05" db="EMBL/GenBank/DDBJ databases">
        <title>Genome sequencing and assembly of the regulated plant pathogen Lachnellula willkommii and related sister species for the development of diagnostic species identification markers.</title>
        <authorList>
            <person name="Giroux E."/>
            <person name="Bilodeau G."/>
        </authorList>
    </citation>
    <scope>NUCLEOTIDE SEQUENCE [LARGE SCALE GENOMIC DNA]</scope>
    <source>
        <strain evidence="2 3">CBS 172.35</strain>
    </source>
</reference>
<proteinExistence type="predicted"/>
<feature type="compositionally biased region" description="Basic and acidic residues" evidence="1">
    <location>
        <begin position="456"/>
        <end position="474"/>
    </location>
</feature>
<dbReference type="AlphaFoldDB" id="A0A559MAP6"/>
<gene>
    <name evidence="2" type="ORF">LAWI1_G005745</name>
</gene>
<feature type="region of interest" description="Disordered" evidence="1">
    <location>
        <begin position="317"/>
        <end position="443"/>
    </location>
</feature>
<comment type="caution">
    <text evidence="2">The sequence shown here is derived from an EMBL/GenBank/DDBJ whole genome shotgun (WGS) entry which is preliminary data.</text>
</comment>
<feature type="compositionally biased region" description="Basic residues" evidence="1">
    <location>
        <begin position="1"/>
        <end position="11"/>
    </location>
</feature>
<feature type="region of interest" description="Disordered" evidence="1">
    <location>
        <begin position="568"/>
        <end position="637"/>
    </location>
</feature>
<feature type="compositionally biased region" description="Polar residues" evidence="1">
    <location>
        <begin position="146"/>
        <end position="164"/>
    </location>
</feature>
<feature type="compositionally biased region" description="Pro residues" evidence="1">
    <location>
        <begin position="379"/>
        <end position="391"/>
    </location>
</feature>
<organism evidence="2 3">
    <name type="scientific">Lachnellula willkommii</name>
    <dbReference type="NCBI Taxonomy" id="215461"/>
    <lineage>
        <taxon>Eukaryota</taxon>
        <taxon>Fungi</taxon>
        <taxon>Dikarya</taxon>
        <taxon>Ascomycota</taxon>
        <taxon>Pezizomycotina</taxon>
        <taxon>Leotiomycetes</taxon>
        <taxon>Helotiales</taxon>
        <taxon>Lachnaceae</taxon>
        <taxon>Lachnellula</taxon>
    </lineage>
</organism>
<dbReference type="Proteomes" id="UP000315522">
    <property type="component" value="Unassembled WGS sequence"/>
</dbReference>
<feature type="region of interest" description="Disordered" evidence="1">
    <location>
        <begin position="1001"/>
        <end position="1102"/>
    </location>
</feature>
<evidence type="ECO:0000313" key="3">
    <source>
        <dbReference type="Proteomes" id="UP000315522"/>
    </source>
</evidence>
<feature type="compositionally biased region" description="Basic and acidic residues" evidence="1">
    <location>
        <begin position="165"/>
        <end position="174"/>
    </location>
</feature>
<feature type="region of interest" description="Disordered" evidence="1">
    <location>
        <begin position="762"/>
        <end position="787"/>
    </location>
</feature>